<dbReference type="KEGG" id="nsh:GXM_02803"/>
<accession>A0A5P8VYZ1</accession>
<proteinExistence type="predicted"/>
<dbReference type="AlphaFoldDB" id="A0A5P8VYZ1"/>
<keyword evidence="2" id="KW-1185">Reference proteome</keyword>
<reference evidence="1 2" key="1">
    <citation type="submission" date="2019-10" db="EMBL/GenBank/DDBJ databases">
        <title>Genomic and transcriptomic insights into the perfect genentic adaptation of a filamentous nitrogen-fixing cyanobacterium to rice fields.</title>
        <authorList>
            <person name="Chen Z."/>
        </authorList>
    </citation>
    <scope>NUCLEOTIDE SEQUENCE [LARGE SCALE GENOMIC DNA]</scope>
    <source>
        <strain evidence="1">CCNUC1</strain>
    </source>
</reference>
<evidence type="ECO:0000313" key="2">
    <source>
        <dbReference type="Proteomes" id="UP000326678"/>
    </source>
</evidence>
<organism evidence="1 2">
    <name type="scientific">Nostoc sphaeroides CCNUC1</name>
    <dbReference type="NCBI Taxonomy" id="2653204"/>
    <lineage>
        <taxon>Bacteria</taxon>
        <taxon>Bacillati</taxon>
        <taxon>Cyanobacteriota</taxon>
        <taxon>Cyanophyceae</taxon>
        <taxon>Nostocales</taxon>
        <taxon>Nostocaceae</taxon>
        <taxon>Nostoc</taxon>
    </lineage>
</organism>
<sequence length="38" mass="4401">MSHYKIVQQSESLLAKNGLFEYLFSTPIYLLNDIHCAL</sequence>
<dbReference type="EMBL" id="CP045226">
    <property type="protein sequence ID" value="QFS45326.1"/>
    <property type="molecule type" value="Genomic_DNA"/>
</dbReference>
<gene>
    <name evidence="1" type="ORF">GXM_02803</name>
</gene>
<evidence type="ECO:0000313" key="1">
    <source>
        <dbReference type="EMBL" id="QFS45326.1"/>
    </source>
</evidence>
<name>A0A5P8VYZ1_9NOSO</name>
<dbReference type="Proteomes" id="UP000326678">
    <property type="component" value="Chromosome Gxm1"/>
</dbReference>
<protein>
    <submittedName>
        <fullName evidence="1">Uncharacterized protein</fullName>
    </submittedName>
</protein>